<comment type="catalytic activity">
    <reaction evidence="1">
        <text>ATP + protein L-histidine = ADP + protein N-phospho-L-histidine.</text>
        <dbReference type="EC" id="2.7.13.3"/>
    </reaction>
</comment>
<dbReference type="InterPro" id="IPR036097">
    <property type="entry name" value="HisK_dim/P_sf"/>
</dbReference>
<protein>
    <recommendedName>
        <fullName evidence="2">histidine kinase</fullName>
        <ecNumber evidence="2">2.7.13.3</ecNumber>
    </recommendedName>
</protein>
<keyword evidence="9" id="KW-1185">Reference proteome</keyword>
<dbReference type="SUPFAM" id="SSF47384">
    <property type="entry name" value="Homodimeric domain of signal transducing histidine kinase"/>
    <property type="match status" value="1"/>
</dbReference>
<dbReference type="GO" id="GO:0016301">
    <property type="term" value="F:kinase activity"/>
    <property type="evidence" value="ECO:0007669"/>
    <property type="project" value="UniProtKB-KW"/>
</dbReference>
<keyword evidence="4" id="KW-0808">Transferase</keyword>
<dbReference type="PROSITE" id="PS50109">
    <property type="entry name" value="HIS_KIN"/>
    <property type="match status" value="1"/>
</dbReference>
<dbReference type="InterPro" id="IPR036890">
    <property type="entry name" value="HATPase_C_sf"/>
</dbReference>
<sequence length="240" mass="27447">MKNLTTEIERLQEENNLKKDWISLITHDHKEAFGSLLWIIEALESGVMSKDDFFKLLPRIKQDAQKNLQTITDTSEWIKTQMNGFEPKKSKIFVLDLFIQLRKEFEEKLGDKNIDLQFKGDESLVLHNDELLLLFILKKLIDNAIKYSQPNEAVQFEAVEVNNTIILSITDHGLGMTEETRESLFTFQSPVFQGTKGEIGAGLSLKIAKNFVSLLHGKIEVVLTENVGTKIAVFLPRIEK</sequence>
<dbReference type="Pfam" id="PF02518">
    <property type="entry name" value="HATPase_c"/>
    <property type="match status" value="1"/>
</dbReference>
<keyword evidence="5 8" id="KW-0418">Kinase</keyword>
<dbReference type="InterPro" id="IPR005467">
    <property type="entry name" value="His_kinase_dom"/>
</dbReference>
<dbReference type="SMART" id="SM00387">
    <property type="entry name" value="HATPase_c"/>
    <property type="match status" value="1"/>
</dbReference>
<keyword evidence="3" id="KW-0597">Phosphoprotein</keyword>
<comment type="caution">
    <text evidence="8">The sequence shown here is derived from an EMBL/GenBank/DDBJ whole genome shotgun (WGS) entry which is preliminary data.</text>
</comment>
<dbReference type="InterPro" id="IPR003594">
    <property type="entry name" value="HATPase_dom"/>
</dbReference>
<name>A0ABW5VA57_9FLAO</name>
<dbReference type="PRINTS" id="PR00344">
    <property type="entry name" value="BCTRLSENSOR"/>
</dbReference>
<dbReference type="InterPro" id="IPR050351">
    <property type="entry name" value="BphY/WalK/GraS-like"/>
</dbReference>
<reference evidence="9" key="1">
    <citation type="journal article" date="2019" name="Int. J. Syst. Evol. Microbiol.">
        <title>The Global Catalogue of Microorganisms (GCM) 10K type strain sequencing project: providing services to taxonomists for standard genome sequencing and annotation.</title>
        <authorList>
            <consortium name="The Broad Institute Genomics Platform"/>
            <consortium name="The Broad Institute Genome Sequencing Center for Infectious Disease"/>
            <person name="Wu L."/>
            <person name="Ma J."/>
        </authorList>
    </citation>
    <scope>NUCLEOTIDE SEQUENCE [LARGE SCALE GENOMIC DNA]</scope>
    <source>
        <strain evidence="9">KCTC 52924</strain>
    </source>
</reference>
<dbReference type="Gene3D" id="3.30.565.10">
    <property type="entry name" value="Histidine kinase-like ATPase, C-terminal domain"/>
    <property type="match status" value="1"/>
</dbReference>
<accession>A0ABW5VA57</accession>
<feature type="domain" description="Histidine kinase" evidence="7">
    <location>
        <begin position="24"/>
        <end position="239"/>
    </location>
</feature>
<evidence type="ECO:0000313" key="9">
    <source>
        <dbReference type="Proteomes" id="UP001597532"/>
    </source>
</evidence>
<dbReference type="Proteomes" id="UP001597532">
    <property type="component" value="Unassembled WGS sequence"/>
</dbReference>
<dbReference type="SUPFAM" id="SSF55874">
    <property type="entry name" value="ATPase domain of HSP90 chaperone/DNA topoisomerase II/histidine kinase"/>
    <property type="match status" value="1"/>
</dbReference>
<evidence type="ECO:0000256" key="4">
    <source>
        <dbReference type="ARBA" id="ARBA00022679"/>
    </source>
</evidence>
<dbReference type="PANTHER" id="PTHR45453">
    <property type="entry name" value="PHOSPHATE REGULON SENSOR PROTEIN PHOR"/>
    <property type="match status" value="1"/>
</dbReference>
<gene>
    <name evidence="8" type="ORF">ACFS1K_02115</name>
</gene>
<evidence type="ECO:0000256" key="3">
    <source>
        <dbReference type="ARBA" id="ARBA00022553"/>
    </source>
</evidence>
<evidence type="ECO:0000313" key="8">
    <source>
        <dbReference type="EMBL" id="MFD2788552.1"/>
    </source>
</evidence>
<dbReference type="PANTHER" id="PTHR45453:SF1">
    <property type="entry name" value="PHOSPHATE REGULON SENSOR PROTEIN PHOR"/>
    <property type="match status" value="1"/>
</dbReference>
<evidence type="ECO:0000256" key="5">
    <source>
        <dbReference type="ARBA" id="ARBA00022777"/>
    </source>
</evidence>
<dbReference type="EC" id="2.7.13.3" evidence="2"/>
<evidence type="ECO:0000259" key="7">
    <source>
        <dbReference type="PROSITE" id="PS50109"/>
    </source>
</evidence>
<evidence type="ECO:0000256" key="6">
    <source>
        <dbReference type="ARBA" id="ARBA00023012"/>
    </source>
</evidence>
<dbReference type="EMBL" id="JBHUOK010000004">
    <property type="protein sequence ID" value="MFD2788552.1"/>
    <property type="molecule type" value="Genomic_DNA"/>
</dbReference>
<organism evidence="8 9">
    <name type="scientific">Arenibacter antarcticus</name>
    <dbReference type="NCBI Taxonomy" id="2040469"/>
    <lineage>
        <taxon>Bacteria</taxon>
        <taxon>Pseudomonadati</taxon>
        <taxon>Bacteroidota</taxon>
        <taxon>Flavobacteriia</taxon>
        <taxon>Flavobacteriales</taxon>
        <taxon>Flavobacteriaceae</taxon>
        <taxon>Arenibacter</taxon>
    </lineage>
</organism>
<evidence type="ECO:0000256" key="2">
    <source>
        <dbReference type="ARBA" id="ARBA00012438"/>
    </source>
</evidence>
<keyword evidence="6" id="KW-0902">Two-component regulatory system</keyword>
<evidence type="ECO:0000256" key="1">
    <source>
        <dbReference type="ARBA" id="ARBA00000085"/>
    </source>
</evidence>
<proteinExistence type="predicted"/>
<dbReference type="RefSeq" id="WP_251807049.1">
    <property type="nucleotide sequence ID" value="NZ_CP166679.1"/>
</dbReference>
<dbReference type="InterPro" id="IPR004358">
    <property type="entry name" value="Sig_transdc_His_kin-like_C"/>
</dbReference>